<dbReference type="EMBL" id="GALX01001936">
    <property type="protein sequence ID" value="JAB66530.1"/>
    <property type="molecule type" value="Transcribed_RNA"/>
</dbReference>
<dbReference type="Gene3D" id="4.10.60.10">
    <property type="entry name" value="Zinc finger, CCHC-type"/>
    <property type="match status" value="1"/>
</dbReference>
<proteinExistence type="predicted"/>
<dbReference type="InterPro" id="IPR036875">
    <property type="entry name" value="Znf_CCHC_sf"/>
</dbReference>
<evidence type="ECO:0000313" key="3">
    <source>
        <dbReference type="EMBL" id="JAB66530.1"/>
    </source>
</evidence>
<feature type="domain" description="CCHC-type" evidence="2">
    <location>
        <begin position="428"/>
        <end position="444"/>
    </location>
</feature>
<dbReference type="SUPFAM" id="SSF57756">
    <property type="entry name" value="Retrovirus zinc finger-like domains"/>
    <property type="match status" value="1"/>
</dbReference>
<dbReference type="SMART" id="SM00343">
    <property type="entry name" value="ZnF_C2HC"/>
    <property type="match status" value="3"/>
</dbReference>
<dbReference type="GO" id="GO:0003676">
    <property type="term" value="F:nucleic acid binding"/>
    <property type="evidence" value="ECO:0007669"/>
    <property type="project" value="InterPro"/>
</dbReference>
<feature type="domain" description="CCHC-type" evidence="2">
    <location>
        <begin position="470"/>
        <end position="488"/>
    </location>
</feature>
<protein>
    <recommendedName>
        <fullName evidence="2">CCHC-type domain-containing protein</fullName>
    </recommendedName>
</protein>
<feature type="domain" description="CCHC-type" evidence="2">
    <location>
        <begin position="451"/>
        <end position="467"/>
    </location>
</feature>
<feature type="region of interest" description="Disordered" evidence="1">
    <location>
        <begin position="26"/>
        <end position="55"/>
    </location>
</feature>
<dbReference type="InterPro" id="IPR001878">
    <property type="entry name" value="Znf_CCHC"/>
</dbReference>
<accession>V5G8T2</accession>
<sequence length="506" mass="56752">MWARERNTKKEVKDLAGRLQRLMREILMAKDDQPPERTEDKQGTATSDVPATKRMVSVSVQTDAGLGEDDEDPGTVKYEDIQKVNSFGEFMGLERKNWKEKIFKNTTIIGGSLLKANREEDIAYLLEKGGEKENENKGNEGIRKAIEERYPDLQDIEGDVSVLAVSTKVEDKEGFVKVRERHIYKVATTGEGEDWFHRLSQVRDKMVSHKRGRLSLYPPISDGNGARTRKMLECLLQGTNIKGTIYVKGMPRDKHGGTPPGNVVKRNRDTEAILVERGGNSYADLLRRVKDSVSVSSVAARGIKTIREGRNGQMVIVIDKSDREGREELQKQLADAKINANRRGRTKVFVIKDVDGDTSKEEVLNAVLKDTGLEPEDCTGGELRPYFGGNRAMTLRVEASKAKKLIEIGKIRIGLNQCPVTERIQVIQCFNCWRFGHTKVECKESGEKSNLCRNCAGEGHKGEECDRRPKCLSCNEAGHRTGSGRCTEFRKALNKARLSSKRKKAS</sequence>
<reference evidence="3" key="1">
    <citation type="submission" date="2013-07" db="EMBL/GenBank/DDBJ databases">
        <title>Midgut Transcriptome Profiling of Anoplphora glabripennis, a Lignocellulose Degrading, Wood-Boring Cerambycid.</title>
        <authorList>
            <person name="Scully E.D."/>
            <person name="Hoover K."/>
            <person name="Carlson J.E."/>
            <person name="Tien M."/>
            <person name="Geib S.M."/>
        </authorList>
    </citation>
    <scope>NUCLEOTIDE SEQUENCE</scope>
</reference>
<name>V5G8T2_ANOGL</name>
<feature type="compositionally biased region" description="Basic and acidic residues" evidence="1">
    <location>
        <begin position="26"/>
        <end position="42"/>
    </location>
</feature>
<organism evidence="3">
    <name type="scientific">Anoplophora glabripennis</name>
    <name type="common">Asian longhorn beetle</name>
    <name type="synonym">Anoplophora nobilis</name>
    <dbReference type="NCBI Taxonomy" id="217634"/>
    <lineage>
        <taxon>Eukaryota</taxon>
        <taxon>Metazoa</taxon>
        <taxon>Ecdysozoa</taxon>
        <taxon>Arthropoda</taxon>
        <taxon>Hexapoda</taxon>
        <taxon>Insecta</taxon>
        <taxon>Pterygota</taxon>
        <taxon>Neoptera</taxon>
        <taxon>Endopterygota</taxon>
        <taxon>Coleoptera</taxon>
        <taxon>Polyphaga</taxon>
        <taxon>Cucujiformia</taxon>
        <taxon>Chrysomeloidea</taxon>
        <taxon>Cerambycidae</taxon>
        <taxon>Lamiinae</taxon>
        <taxon>Lamiini</taxon>
        <taxon>Anoplophora</taxon>
    </lineage>
</organism>
<evidence type="ECO:0000259" key="2">
    <source>
        <dbReference type="SMART" id="SM00343"/>
    </source>
</evidence>
<dbReference type="GO" id="GO:0008270">
    <property type="term" value="F:zinc ion binding"/>
    <property type="evidence" value="ECO:0007669"/>
    <property type="project" value="InterPro"/>
</dbReference>
<dbReference type="AlphaFoldDB" id="V5G8T2"/>
<evidence type="ECO:0000256" key="1">
    <source>
        <dbReference type="SAM" id="MobiDB-lite"/>
    </source>
</evidence>